<dbReference type="AlphaFoldDB" id="A0A2Z4GH78"/>
<dbReference type="PANTHER" id="PTHR30582:SF2">
    <property type="entry name" value="L,D-TRANSPEPTIDASE YCIB-RELATED"/>
    <property type="match status" value="1"/>
</dbReference>
<dbReference type="GO" id="GO:0071555">
    <property type="term" value="P:cell wall organization"/>
    <property type="evidence" value="ECO:0007669"/>
    <property type="project" value="UniProtKB-UniRule"/>
</dbReference>
<dbReference type="Pfam" id="PF03734">
    <property type="entry name" value="YkuD"/>
    <property type="match status" value="1"/>
</dbReference>
<feature type="chain" id="PRO_5016370697" description="L,D-TPase catalytic domain-containing protein" evidence="8">
    <location>
        <begin position="24"/>
        <end position="271"/>
    </location>
</feature>
<comment type="similarity">
    <text evidence="2">Belongs to the YkuD family.</text>
</comment>
<evidence type="ECO:0000256" key="3">
    <source>
        <dbReference type="ARBA" id="ARBA00022679"/>
    </source>
</evidence>
<dbReference type="EMBL" id="CP029480">
    <property type="protein sequence ID" value="AWW00279.1"/>
    <property type="molecule type" value="Genomic_DNA"/>
</dbReference>
<accession>A0A2Z4GH78</accession>
<protein>
    <recommendedName>
        <fullName evidence="9">L,D-TPase catalytic domain-containing protein</fullName>
    </recommendedName>
</protein>
<feature type="active site" description="Nucleophile" evidence="7">
    <location>
        <position position="241"/>
    </location>
</feature>
<evidence type="ECO:0000313" key="11">
    <source>
        <dbReference type="Proteomes" id="UP000249873"/>
    </source>
</evidence>
<evidence type="ECO:0000256" key="7">
    <source>
        <dbReference type="PROSITE-ProRule" id="PRU01373"/>
    </source>
</evidence>
<evidence type="ECO:0000256" key="5">
    <source>
        <dbReference type="ARBA" id="ARBA00022984"/>
    </source>
</evidence>
<evidence type="ECO:0000313" key="10">
    <source>
        <dbReference type="EMBL" id="AWW00279.1"/>
    </source>
</evidence>
<organism evidence="10 11">
    <name type="scientific">Arcticibacterium luteifluviistationis</name>
    <dbReference type="NCBI Taxonomy" id="1784714"/>
    <lineage>
        <taxon>Bacteria</taxon>
        <taxon>Pseudomonadati</taxon>
        <taxon>Bacteroidota</taxon>
        <taxon>Cytophagia</taxon>
        <taxon>Cytophagales</taxon>
        <taxon>Leadbetterellaceae</taxon>
        <taxon>Arcticibacterium</taxon>
    </lineage>
</organism>
<dbReference type="Proteomes" id="UP000249873">
    <property type="component" value="Chromosome"/>
</dbReference>
<comment type="pathway">
    <text evidence="1 7">Cell wall biogenesis; peptidoglycan biosynthesis.</text>
</comment>
<evidence type="ECO:0000256" key="6">
    <source>
        <dbReference type="ARBA" id="ARBA00023316"/>
    </source>
</evidence>
<feature type="signal peptide" evidence="8">
    <location>
        <begin position="1"/>
        <end position="23"/>
    </location>
</feature>
<dbReference type="Gene3D" id="2.40.440.10">
    <property type="entry name" value="L,D-transpeptidase catalytic domain-like"/>
    <property type="match status" value="1"/>
</dbReference>
<keyword evidence="5 7" id="KW-0573">Peptidoglycan synthesis</keyword>
<evidence type="ECO:0000256" key="8">
    <source>
        <dbReference type="SAM" id="SignalP"/>
    </source>
</evidence>
<dbReference type="GO" id="GO:0005576">
    <property type="term" value="C:extracellular region"/>
    <property type="evidence" value="ECO:0007669"/>
    <property type="project" value="TreeGrafter"/>
</dbReference>
<dbReference type="GO" id="GO:0018104">
    <property type="term" value="P:peptidoglycan-protein cross-linking"/>
    <property type="evidence" value="ECO:0007669"/>
    <property type="project" value="TreeGrafter"/>
</dbReference>
<proteinExistence type="inferred from homology"/>
<dbReference type="PROSITE" id="PS51257">
    <property type="entry name" value="PROKAR_LIPOPROTEIN"/>
    <property type="match status" value="1"/>
</dbReference>
<dbReference type="PROSITE" id="PS52029">
    <property type="entry name" value="LD_TPASE"/>
    <property type="match status" value="1"/>
</dbReference>
<evidence type="ECO:0000259" key="9">
    <source>
        <dbReference type="PROSITE" id="PS52029"/>
    </source>
</evidence>
<dbReference type="UniPathway" id="UPA00219"/>
<feature type="domain" description="L,D-TPase catalytic" evidence="9">
    <location>
        <begin position="145"/>
        <end position="269"/>
    </location>
</feature>
<dbReference type="OrthoDB" id="463216at2"/>
<dbReference type="GO" id="GO:0071972">
    <property type="term" value="F:peptidoglycan L,D-transpeptidase activity"/>
    <property type="evidence" value="ECO:0007669"/>
    <property type="project" value="TreeGrafter"/>
</dbReference>
<dbReference type="GO" id="GO:0016740">
    <property type="term" value="F:transferase activity"/>
    <property type="evidence" value="ECO:0007669"/>
    <property type="project" value="UniProtKB-KW"/>
</dbReference>
<reference evidence="10 11" key="1">
    <citation type="submission" date="2018-05" db="EMBL/GenBank/DDBJ databases">
        <title>Complete genome sequence of Arcticibacterium luteifluviistationis SM1504T, a cytophagaceae bacterium isolated from Arctic surface seawater.</title>
        <authorList>
            <person name="Li Y."/>
            <person name="Qin Q.-L."/>
        </authorList>
    </citation>
    <scope>NUCLEOTIDE SEQUENCE [LARGE SCALE GENOMIC DNA]</scope>
    <source>
        <strain evidence="10 11">SM1504</strain>
    </source>
</reference>
<dbReference type="InterPro" id="IPR038063">
    <property type="entry name" value="Transpep_catalytic_dom"/>
</dbReference>
<evidence type="ECO:0000256" key="1">
    <source>
        <dbReference type="ARBA" id="ARBA00004752"/>
    </source>
</evidence>
<dbReference type="SUPFAM" id="SSF141523">
    <property type="entry name" value="L,D-transpeptidase catalytic domain-like"/>
    <property type="match status" value="1"/>
</dbReference>
<dbReference type="InterPro" id="IPR050979">
    <property type="entry name" value="LD-transpeptidase"/>
</dbReference>
<dbReference type="PANTHER" id="PTHR30582">
    <property type="entry name" value="L,D-TRANSPEPTIDASE"/>
    <property type="match status" value="1"/>
</dbReference>
<dbReference type="InterPro" id="IPR005490">
    <property type="entry name" value="LD_TPept_cat_dom"/>
</dbReference>
<keyword evidence="6 7" id="KW-0961">Cell wall biogenesis/degradation</keyword>
<evidence type="ECO:0000256" key="4">
    <source>
        <dbReference type="ARBA" id="ARBA00022960"/>
    </source>
</evidence>
<sequence>MMKCTFSAIAILLSIIVMTVLQSCDSPSKKKLPENFDYYAFKDSIKAEKLDTSGPGFETNIFENTLLTPDIDSANALLTRIDSAWHREMAMVEQVDSLRKIWKKMETHTPEELLLLKENTQILDSFLTSKKAPEGIPCSEAGCLIYAHIVKSTQTLYLYLDAVLIDSFAVSTGIGKYDTPTFNVRAAGPTFKRYTSKKFPGGNYEGLGNMPYVVFIKGGYAVHGTTTGNFEKLGTKASHGCVRLHPMNAKIFYELVSLIGLSNTWISITES</sequence>
<name>A0A2Z4GH78_9BACT</name>
<dbReference type="KEGG" id="als:DJ013_19720"/>
<dbReference type="CDD" id="cd16913">
    <property type="entry name" value="YkuD_like"/>
    <property type="match status" value="1"/>
</dbReference>
<feature type="active site" description="Proton donor/acceptor" evidence="7">
    <location>
        <position position="223"/>
    </location>
</feature>
<keyword evidence="3" id="KW-0808">Transferase</keyword>
<dbReference type="GO" id="GO:0008360">
    <property type="term" value="P:regulation of cell shape"/>
    <property type="evidence" value="ECO:0007669"/>
    <property type="project" value="UniProtKB-UniRule"/>
</dbReference>
<keyword evidence="8" id="KW-0732">Signal</keyword>
<gene>
    <name evidence="10" type="ORF">DJ013_19720</name>
</gene>
<keyword evidence="4 7" id="KW-0133">Cell shape</keyword>
<keyword evidence="11" id="KW-1185">Reference proteome</keyword>
<evidence type="ECO:0000256" key="2">
    <source>
        <dbReference type="ARBA" id="ARBA00005992"/>
    </source>
</evidence>